<sequence length="284" mass="32769">MKIRSVHFESIAKEFARKLYPLLTKDAKSKMFNEDGELVESFLIFNEYGDLFDKLIKPLTFKTYMGVTEQGKQHLVRTYGIDRDVHSLFIMMQIIEWILEDTHKNTISQQQLEQEKVQIAEGSNEPLQPSDVINMTRIAAQNILNSMSPADKSEMFDEKSGTQITSIEHTKWNALLNLKYMIKIKNAYAHMGLTEYREMMDIIPTDYNIEHHSIQDTVVQMTNWFLQDLHVGSLLTYKCMVCGTMIPEDYGYTANDGSWVCGDSCGPLEDDKDRNRQSLLKEVG</sequence>
<reference evidence="1 2" key="1">
    <citation type="submission" date="2020-08" db="EMBL/GenBank/DDBJ databases">
        <title>A Genomic Blueprint of the Chicken Gut Microbiome.</title>
        <authorList>
            <person name="Gilroy R."/>
            <person name="Ravi A."/>
            <person name="Getino M."/>
            <person name="Pursley I."/>
            <person name="Horton D.L."/>
            <person name="Alikhan N.-F."/>
            <person name="Baker D."/>
            <person name="Gharbi K."/>
            <person name="Hall N."/>
            <person name="Watson M."/>
            <person name="Adriaenssens E.M."/>
            <person name="Foster-Nyarko E."/>
            <person name="Jarju S."/>
            <person name="Secka A."/>
            <person name="Antonio M."/>
            <person name="Oren A."/>
            <person name="Chaudhuri R."/>
            <person name="La Ragione R.M."/>
            <person name="Hildebrand F."/>
            <person name="Pallen M.J."/>
        </authorList>
    </citation>
    <scope>NUCLEOTIDE SEQUENCE [LARGE SCALE GENOMIC DNA]</scope>
    <source>
        <strain evidence="1 2">Sa2BVA9</strain>
    </source>
</reference>
<evidence type="ECO:0000313" key="2">
    <source>
        <dbReference type="Proteomes" id="UP000608071"/>
    </source>
</evidence>
<organism evidence="1 2">
    <name type="scientific">Paenibacillus gallinarum</name>
    <dbReference type="NCBI Taxonomy" id="2762232"/>
    <lineage>
        <taxon>Bacteria</taxon>
        <taxon>Bacillati</taxon>
        <taxon>Bacillota</taxon>
        <taxon>Bacilli</taxon>
        <taxon>Bacillales</taxon>
        <taxon>Paenibacillaceae</taxon>
        <taxon>Paenibacillus</taxon>
    </lineage>
</organism>
<protein>
    <submittedName>
        <fullName evidence="1">Uncharacterized protein</fullName>
    </submittedName>
</protein>
<gene>
    <name evidence="1" type="ORF">H9647_19630</name>
</gene>
<proteinExistence type="predicted"/>
<dbReference type="EMBL" id="JACSQL010000011">
    <property type="protein sequence ID" value="MBD7970280.1"/>
    <property type="molecule type" value="Genomic_DNA"/>
</dbReference>
<evidence type="ECO:0000313" key="1">
    <source>
        <dbReference type="EMBL" id="MBD7970280.1"/>
    </source>
</evidence>
<comment type="caution">
    <text evidence="1">The sequence shown here is derived from an EMBL/GenBank/DDBJ whole genome shotgun (WGS) entry which is preliminary data.</text>
</comment>
<keyword evidence="2" id="KW-1185">Reference proteome</keyword>
<name>A0ABR8T3C4_9BACL</name>
<dbReference type="RefSeq" id="WP_191803210.1">
    <property type="nucleotide sequence ID" value="NZ_JACSQL010000011.1"/>
</dbReference>
<dbReference type="Proteomes" id="UP000608071">
    <property type="component" value="Unassembled WGS sequence"/>
</dbReference>
<accession>A0ABR8T3C4</accession>